<evidence type="ECO:0000256" key="11">
    <source>
        <dbReference type="ARBA" id="ARBA00022729"/>
    </source>
</evidence>
<keyword evidence="8" id="KW-0433">Leucine-rich repeat</keyword>
<evidence type="ECO:0000256" key="13">
    <source>
        <dbReference type="ARBA" id="ARBA00022741"/>
    </source>
</evidence>
<dbReference type="PANTHER" id="PTHR27008">
    <property type="entry name" value="OS04G0122200 PROTEIN"/>
    <property type="match status" value="1"/>
</dbReference>
<dbReference type="PROSITE" id="PS00107">
    <property type="entry name" value="PROTEIN_KINASE_ATP"/>
    <property type="match status" value="1"/>
</dbReference>
<accession>A0ABD1LWX6</accession>
<keyword evidence="27" id="KW-1185">Reference proteome</keyword>
<evidence type="ECO:0000313" key="27">
    <source>
        <dbReference type="Proteomes" id="UP001603857"/>
    </source>
</evidence>
<feature type="transmembrane region" description="Helical" evidence="23">
    <location>
        <begin position="646"/>
        <end position="669"/>
    </location>
</feature>
<dbReference type="InterPro" id="IPR008271">
    <property type="entry name" value="Ser/Thr_kinase_AS"/>
</dbReference>
<evidence type="ECO:0000256" key="22">
    <source>
        <dbReference type="PROSITE-ProRule" id="PRU10141"/>
    </source>
</evidence>
<dbReference type="Gene3D" id="1.10.510.10">
    <property type="entry name" value="Transferase(Phosphotransferase) domain 1"/>
    <property type="match status" value="1"/>
</dbReference>
<feature type="signal peptide" evidence="24">
    <location>
        <begin position="1"/>
        <end position="24"/>
    </location>
</feature>
<dbReference type="InterPro" id="IPR001611">
    <property type="entry name" value="Leu-rich_rpt"/>
</dbReference>
<evidence type="ECO:0000256" key="5">
    <source>
        <dbReference type="ARBA" id="ARBA00022475"/>
    </source>
</evidence>
<name>A0ABD1LWX6_9FABA</name>
<reference evidence="26 27" key="1">
    <citation type="submission" date="2024-08" db="EMBL/GenBank/DDBJ databases">
        <title>Insights into the chromosomal genome structure of Flemingia macrophylla.</title>
        <authorList>
            <person name="Ding Y."/>
            <person name="Zhao Y."/>
            <person name="Bi W."/>
            <person name="Wu M."/>
            <person name="Zhao G."/>
            <person name="Gong Y."/>
            <person name="Li W."/>
            <person name="Zhang P."/>
        </authorList>
    </citation>
    <scope>NUCLEOTIDE SEQUENCE [LARGE SCALE GENOMIC DNA]</scope>
    <source>
        <strain evidence="26">DYQJB</strain>
        <tissue evidence="26">Leaf</tissue>
    </source>
</reference>
<evidence type="ECO:0000256" key="24">
    <source>
        <dbReference type="SAM" id="SignalP"/>
    </source>
</evidence>
<dbReference type="InterPro" id="IPR051809">
    <property type="entry name" value="Plant_receptor-like_S/T_kinase"/>
</dbReference>
<dbReference type="InterPro" id="IPR013210">
    <property type="entry name" value="LRR_N_plant-typ"/>
</dbReference>
<evidence type="ECO:0000256" key="9">
    <source>
        <dbReference type="ARBA" id="ARBA00022679"/>
    </source>
</evidence>
<dbReference type="Proteomes" id="UP001603857">
    <property type="component" value="Unassembled WGS sequence"/>
</dbReference>
<evidence type="ECO:0000256" key="7">
    <source>
        <dbReference type="ARBA" id="ARBA00022553"/>
    </source>
</evidence>
<dbReference type="Pfam" id="PF00560">
    <property type="entry name" value="LRR_1"/>
    <property type="match status" value="5"/>
</dbReference>
<comment type="catalytic activity">
    <reaction evidence="20">
        <text>L-threonyl-[protein] + ATP = O-phospho-L-threonyl-[protein] + ADP + H(+)</text>
        <dbReference type="Rhea" id="RHEA:46608"/>
        <dbReference type="Rhea" id="RHEA-COMP:11060"/>
        <dbReference type="Rhea" id="RHEA-COMP:11605"/>
        <dbReference type="ChEBI" id="CHEBI:15378"/>
        <dbReference type="ChEBI" id="CHEBI:30013"/>
        <dbReference type="ChEBI" id="CHEBI:30616"/>
        <dbReference type="ChEBI" id="CHEBI:61977"/>
        <dbReference type="ChEBI" id="CHEBI:456216"/>
        <dbReference type="EC" id="2.7.11.1"/>
    </reaction>
</comment>
<keyword evidence="15 22" id="KW-0067">ATP-binding</keyword>
<evidence type="ECO:0000256" key="12">
    <source>
        <dbReference type="ARBA" id="ARBA00022737"/>
    </source>
</evidence>
<dbReference type="SMART" id="SM00220">
    <property type="entry name" value="S_TKc"/>
    <property type="match status" value="1"/>
</dbReference>
<dbReference type="InterPro" id="IPR003591">
    <property type="entry name" value="Leu-rich_rpt_typical-subtyp"/>
</dbReference>
<keyword evidence="17 23" id="KW-0472">Membrane</keyword>
<dbReference type="Gene3D" id="3.80.10.10">
    <property type="entry name" value="Ribonuclease Inhibitor"/>
    <property type="match status" value="3"/>
</dbReference>
<dbReference type="FunFam" id="3.30.200.20:FF:000432">
    <property type="entry name" value="LRR receptor-like serine/threonine-protein kinase EFR"/>
    <property type="match status" value="1"/>
</dbReference>
<dbReference type="GO" id="GO:0005886">
    <property type="term" value="C:plasma membrane"/>
    <property type="evidence" value="ECO:0007669"/>
    <property type="project" value="UniProtKB-SubCell"/>
</dbReference>
<comment type="similarity">
    <text evidence="3">Belongs to the protein kinase superfamily. Ser/Thr protein kinase family.</text>
</comment>
<keyword evidence="7" id="KW-0597">Phosphoprotein</keyword>
<evidence type="ECO:0000256" key="23">
    <source>
        <dbReference type="SAM" id="Phobius"/>
    </source>
</evidence>
<keyword evidence="18" id="KW-0675">Receptor</keyword>
<evidence type="ECO:0000259" key="25">
    <source>
        <dbReference type="PROSITE" id="PS50011"/>
    </source>
</evidence>
<comment type="catalytic activity">
    <reaction evidence="21">
        <text>L-seryl-[protein] + ATP = O-phospho-L-seryl-[protein] + ADP + H(+)</text>
        <dbReference type="Rhea" id="RHEA:17989"/>
        <dbReference type="Rhea" id="RHEA-COMP:9863"/>
        <dbReference type="Rhea" id="RHEA-COMP:11604"/>
        <dbReference type="ChEBI" id="CHEBI:15378"/>
        <dbReference type="ChEBI" id="CHEBI:29999"/>
        <dbReference type="ChEBI" id="CHEBI:30616"/>
        <dbReference type="ChEBI" id="CHEBI:83421"/>
        <dbReference type="ChEBI" id="CHEBI:456216"/>
        <dbReference type="EC" id="2.7.11.1"/>
    </reaction>
</comment>
<evidence type="ECO:0000313" key="26">
    <source>
        <dbReference type="EMBL" id="KAL2327858.1"/>
    </source>
</evidence>
<dbReference type="FunFam" id="1.10.510.10:FF:000358">
    <property type="entry name" value="Putative leucine-rich repeat receptor-like serine/threonine-protein kinase"/>
    <property type="match status" value="1"/>
</dbReference>
<feature type="domain" description="Protein kinase" evidence="25">
    <location>
        <begin position="701"/>
        <end position="1008"/>
    </location>
</feature>
<evidence type="ECO:0000256" key="21">
    <source>
        <dbReference type="ARBA" id="ARBA00048679"/>
    </source>
</evidence>
<dbReference type="GO" id="GO:0005524">
    <property type="term" value="F:ATP binding"/>
    <property type="evidence" value="ECO:0007669"/>
    <property type="project" value="UniProtKB-UniRule"/>
</dbReference>
<evidence type="ECO:0000256" key="2">
    <source>
        <dbReference type="ARBA" id="ARBA00004479"/>
    </source>
</evidence>
<gene>
    <name evidence="26" type="ORF">Fmac_021285</name>
</gene>
<keyword evidence="11 24" id="KW-0732">Signal</keyword>
<dbReference type="EC" id="2.7.11.1" evidence="4"/>
<dbReference type="SUPFAM" id="SSF52058">
    <property type="entry name" value="L domain-like"/>
    <property type="match status" value="2"/>
</dbReference>
<dbReference type="InterPro" id="IPR032675">
    <property type="entry name" value="LRR_dom_sf"/>
</dbReference>
<evidence type="ECO:0000256" key="3">
    <source>
        <dbReference type="ARBA" id="ARBA00008684"/>
    </source>
</evidence>
<dbReference type="Pfam" id="PF13855">
    <property type="entry name" value="LRR_8"/>
    <property type="match status" value="1"/>
</dbReference>
<dbReference type="SUPFAM" id="SSF56112">
    <property type="entry name" value="Protein kinase-like (PK-like)"/>
    <property type="match status" value="1"/>
</dbReference>
<sequence>MKHFSFILLLAFWFLYLNMSSSFASENDTDHLALLKFRESISNDPHGILLTWNSSTHFCNWHGITCNAMHQRVTDLNLLGYKMKGFISPHLGNLSYMTSLDLGKNNFYGEIPQELGRLSQLQQLYLDNNSLVGEIPTNLTSCTNLKIIYLNGNNLIGNIPIKIASLRMLQGLFVFKNQLTGRIPSIIGNLSSLTALSVDSNNFEGDIPQETCKLKRLSFLAMGVNKLSGTLPSCFYNMSSLTQFSAPENQLNGSLPPNTFHILHNLQLFEIGGNQISGRIPSSITNASNISTLDIGGNHFVGQVPGMGMLQDLQYLALALNNLGGNSSTDLKFLNSLANCSKLQHLDIEKNNFRGQLPNSLGNLSAQLSILSLAGNRIFGNIPAEVGNLIHLIGLGLENNLLEGIIPMTFRKFQNMQVLDLSGNRLSGDIPDFIGNLSLLFYLDMGKNMLEGSISPNIGNCQKLEYLRLSQNNLTGTIPLGLFNLSSLTNLLDLSQNSLSGNIPKEVGSLTHISLLDVSENHLSGEIPETIGECIMLEYLYLQGNSLHGIIPSSLGSLKGLQGFDLSRNLLFGPIPSVLQNISFLQYFNVSFNMLDGEVPTEGVFKNASGLVVTGNNKLCGGIFELHLPPCPIKGKKLAKHHKLRLIAGIISVGAFLIILSIILTIYWINKRSKKPSLNSPMIDQMAKVSYKSLHKGTDGFSTKNLIGSGSFSSVYKGTLDLTDKVVAIKVLNLKRKGADKSFIAECNALKNIRHRNLVQILTCCSGTDYKGQEFKALIFEYLENGSLEQWLHPTSLISEHRRTLNLDQRLNIMIDVAFALHYLHNECEQSIVHCDLKPSNVLLDDNMTAHVSDFGMARLLSTINVAPSKQTSTIGIKGTIGYSPPEYGLGSEVSVNGDMYSFGILLFEMLTGRRPTDEIFEDGQNLHNFVKKSVSDNLLQILDPSLGLKHGNATIEEESNQNLTPTVEKFLVSLFKIGLACSVESPKERMSMVHVTRELSKIRKDFLAGKISAK</sequence>
<keyword evidence="14" id="KW-0418">Kinase</keyword>
<evidence type="ECO:0000256" key="4">
    <source>
        <dbReference type="ARBA" id="ARBA00012513"/>
    </source>
</evidence>
<dbReference type="Pfam" id="PF00069">
    <property type="entry name" value="Pkinase"/>
    <property type="match status" value="1"/>
</dbReference>
<keyword evidence="9" id="KW-0808">Transferase</keyword>
<dbReference type="InterPro" id="IPR017441">
    <property type="entry name" value="Protein_kinase_ATP_BS"/>
</dbReference>
<comment type="subcellular location">
    <subcellularLocation>
        <location evidence="1">Cell membrane</location>
        <topology evidence="1">Single-pass membrane protein</topology>
    </subcellularLocation>
    <subcellularLocation>
        <location evidence="2">Membrane</location>
        <topology evidence="2">Single-pass type I membrane protein</topology>
    </subcellularLocation>
</comment>
<keyword evidence="13 22" id="KW-0547">Nucleotide-binding</keyword>
<evidence type="ECO:0000256" key="14">
    <source>
        <dbReference type="ARBA" id="ARBA00022777"/>
    </source>
</evidence>
<dbReference type="Gene3D" id="3.30.200.20">
    <property type="entry name" value="Phosphorylase Kinase, domain 1"/>
    <property type="match status" value="1"/>
</dbReference>
<keyword evidence="5" id="KW-1003">Cell membrane</keyword>
<evidence type="ECO:0000256" key="20">
    <source>
        <dbReference type="ARBA" id="ARBA00047899"/>
    </source>
</evidence>
<keyword evidence="16 23" id="KW-1133">Transmembrane helix</keyword>
<dbReference type="GO" id="GO:0004674">
    <property type="term" value="F:protein serine/threonine kinase activity"/>
    <property type="evidence" value="ECO:0007669"/>
    <property type="project" value="UniProtKB-KW"/>
</dbReference>
<feature type="chain" id="PRO_5044760012" description="non-specific serine/threonine protein kinase" evidence="24">
    <location>
        <begin position="25"/>
        <end position="1015"/>
    </location>
</feature>
<dbReference type="PANTHER" id="PTHR27008:SF523">
    <property type="entry name" value="LRR RECEPTOR-LIKE KINASE FAMILY PROTEIN"/>
    <property type="match status" value="1"/>
</dbReference>
<keyword evidence="6" id="KW-0723">Serine/threonine-protein kinase</keyword>
<dbReference type="InterPro" id="IPR000719">
    <property type="entry name" value="Prot_kinase_dom"/>
</dbReference>
<keyword evidence="19" id="KW-0325">Glycoprotein</keyword>
<evidence type="ECO:0000256" key="1">
    <source>
        <dbReference type="ARBA" id="ARBA00004162"/>
    </source>
</evidence>
<dbReference type="PROSITE" id="PS50011">
    <property type="entry name" value="PROTEIN_KINASE_DOM"/>
    <property type="match status" value="1"/>
</dbReference>
<comment type="caution">
    <text evidence="26">The sequence shown here is derived from an EMBL/GenBank/DDBJ whole genome shotgun (WGS) entry which is preliminary data.</text>
</comment>
<evidence type="ECO:0000256" key="15">
    <source>
        <dbReference type="ARBA" id="ARBA00022840"/>
    </source>
</evidence>
<evidence type="ECO:0000256" key="17">
    <source>
        <dbReference type="ARBA" id="ARBA00023136"/>
    </source>
</evidence>
<dbReference type="AlphaFoldDB" id="A0ABD1LWX6"/>
<keyword evidence="10 23" id="KW-0812">Transmembrane</keyword>
<evidence type="ECO:0000256" key="6">
    <source>
        <dbReference type="ARBA" id="ARBA00022527"/>
    </source>
</evidence>
<dbReference type="SMART" id="SM00369">
    <property type="entry name" value="LRR_TYP"/>
    <property type="match status" value="6"/>
</dbReference>
<keyword evidence="12" id="KW-0677">Repeat</keyword>
<dbReference type="FunFam" id="3.80.10.10:FF:000095">
    <property type="entry name" value="LRR receptor-like serine/threonine-protein kinase GSO1"/>
    <property type="match status" value="1"/>
</dbReference>
<dbReference type="PROSITE" id="PS00108">
    <property type="entry name" value="PROTEIN_KINASE_ST"/>
    <property type="match status" value="1"/>
</dbReference>
<evidence type="ECO:0000256" key="8">
    <source>
        <dbReference type="ARBA" id="ARBA00022614"/>
    </source>
</evidence>
<dbReference type="InterPro" id="IPR011009">
    <property type="entry name" value="Kinase-like_dom_sf"/>
</dbReference>
<dbReference type="Pfam" id="PF08263">
    <property type="entry name" value="LRRNT_2"/>
    <property type="match status" value="1"/>
</dbReference>
<dbReference type="EMBL" id="JBGMDY010000007">
    <property type="protein sequence ID" value="KAL2327858.1"/>
    <property type="molecule type" value="Genomic_DNA"/>
</dbReference>
<dbReference type="FunFam" id="3.80.10.10:FF:000288">
    <property type="entry name" value="LRR receptor-like serine/threonine-protein kinase EFR"/>
    <property type="match status" value="1"/>
</dbReference>
<evidence type="ECO:0000256" key="16">
    <source>
        <dbReference type="ARBA" id="ARBA00022989"/>
    </source>
</evidence>
<organism evidence="26 27">
    <name type="scientific">Flemingia macrophylla</name>
    <dbReference type="NCBI Taxonomy" id="520843"/>
    <lineage>
        <taxon>Eukaryota</taxon>
        <taxon>Viridiplantae</taxon>
        <taxon>Streptophyta</taxon>
        <taxon>Embryophyta</taxon>
        <taxon>Tracheophyta</taxon>
        <taxon>Spermatophyta</taxon>
        <taxon>Magnoliopsida</taxon>
        <taxon>eudicotyledons</taxon>
        <taxon>Gunneridae</taxon>
        <taxon>Pentapetalae</taxon>
        <taxon>rosids</taxon>
        <taxon>fabids</taxon>
        <taxon>Fabales</taxon>
        <taxon>Fabaceae</taxon>
        <taxon>Papilionoideae</taxon>
        <taxon>50 kb inversion clade</taxon>
        <taxon>NPAAA clade</taxon>
        <taxon>indigoferoid/millettioid clade</taxon>
        <taxon>Phaseoleae</taxon>
        <taxon>Flemingia</taxon>
    </lineage>
</organism>
<protein>
    <recommendedName>
        <fullName evidence="4">non-specific serine/threonine protein kinase</fullName>
        <ecNumber evidence="4">2.7.11.1</ecNumber>
    </recommendedName>
</protein>
<evidence type="ECO:0000256" key="19">
    <source>
        <dbReference type="ARBA" id="ARBA00023180"/>
    </source>
</evidence>
<feature type="binding site" evidence="22">
    <location>
        <position position="730"/>
    </location>
    <ligand>
        <name>ATP</name>
        <dbReference type="ChEBI" id="CHEBI:30616"/>
    </ligand>
</feature>
<proteinExistence type="inferred from homology"/>
<evidence type="ECO:0000256" key="10">
    <source>
        <dbReference type="ARBA" id="ARBA00022692"/>
    </source>
</evidence>
<evidence type="ECO:0000256" key="18">
    <source>
        <dbReference type="ARBA" id="ARBA00023170"/>
    </source>
</evidence>